<sequence length="135" mass="14986">MAGCAPLFPGSQTLSVSERYGLVVPDARLLARIQEGPVEITEFYYEPQNGYRPRTLDELQQIGELLQGQLQAQGFTFRCARESLSLLGEAYWVLRMARGGEGVGLLLRPLAAPDHYRLEVAATLPEPPPFRCPAR</sequence>
<evidence type="ECO:0000313" key="1">
    <source>
        <dbReference type="EMBL" id="RIH89350.1"/>
    </source>
</evidence>
<keyword evidence="2" id="KW-1185">Reference proteome</keyword>
<comment type="caution">
    <text evidence="1">The sequence shown here is derived from an EMBL/GenBank/DDBJ whole genome shotgun (WGS) entry which is preliminary data.</text>
</comment>
<accession>A0A399F059</accession>
<organism evidence="1 2">
    <name type="scientific">Meiothermus luteus</name>
    <dbReference type="NCBI Taxonomy" id="2026184"/>
    <lineage>
        <taxon>Bacteria</taxon>
        <taxon>Thermotogati</taxon>
        <taxon>Deinococcota</taxon>
        <taxon>Deinococci</taxon>
        <taxon>Thermales</taxon>
        <taxon>Thermaceae</taxon>
        <taxon>Meiothermus</taxon>
    </lineage>
</organism>
<dbReference type="EMBL" id="QWKZ01000006">
    <property type="protein sequence ID" value="RIH89350.1"/>
    <property type="molecule type" value="Genomic_DNA"/>
</dbReference>
<dbReference type="AlphaFoldDB" id="A0A399F059"/>
<dbReference type="RefSeq" id="WP_119359047.1">
    <property type="nucleotide sequence ID" value="NZ_QWKZ01000006.1"/>
</dbReference>
<dbReference type="OrthoDB" id="32920at2"/>
<evidence type="ECO:0000313" key="2">
    <source>
        <dbReference type="Proteomes" id="UP000265800"/>
    </source>
</evidence>
<proteinExistence type="predicted"/>
<name>A0A399F059_9DEIN</name>
<protein>
    <submittedName>
        <fullName evidence="1">Uncharacterized protein</fullName>
    </submittedName>
</protein>
<dbReference type="Proteomes" id="UP000265800">
    <property type="component" value="Unassembled WGS sequence"/>
</dbReference>
<gene>
    <name evidence="1" type="ORF">Mlute_00345</name>
</gene>
<reference evidence="1 2" key="1">
    <citation type="submission" date="2018-08" db="EMBL/GenBank/DDBJ databases">
        <title>Meiothermus luteus KCTC 52599 genome sequencing project.</title>
        <authorList>
            <person name="Da Costa M.S."/>
            <person name="Albuquerque L."/>
            <person name="Raposo P."/>
            <person name="Froufe H.J.C."/>
            <person name="Barroso C.S."/>
            <person name="Egas C."/>
        </authorList>
    </citation>
    <scope>NUCLEOTIDE SEQUENCE [LARGE SCALE GENOMIC DNA]</scope>
    <source>
        <strain evidence="1 2">KCTC 52599</strain>
    </source>
</reference>